<dbReference type="InterPro" id="IPR029061">
    <property type="entry name" value="THDP-binding"/>
</dbReference>
<sequence>MYSDKENVNILTSLLVNHGVNKAVVCPGSRNAPIVHNLNECPDVECYPVTDERSAGFYALGIAQATGSPVVVCVTSGTALLNLLPAVAEAFYQHLPLVVVSADRPSQWINQLDGQTIPQNGALGSFVKKSINLPEPHDEEERWFCNRMINEALISCACGACGPVHINVPITEPLYSFTQTKLPVERKIEFVSANADTSKARTLMLDRFAHSSRPMIVIGQSHTESLSERLSKYLQSNAVVLIEPLSAGGAQRYLDEIVRCVENDEHYSPDFILYIGDCIVSKSIKKFLRKAARKAEVWMASEDGKIADTLMNAVGVIEGNVSGLLDTIVFDNCKDYYQLWHDSVEVKNIVEKCRSFIPKYSQMSAVKAFEEAIAHHDIIRHYANSMSVRLGCIYSKGYLYVNRGINGIEGSLSTAAGYSLASDKDVYCVIGDLSFFYDQNALWNRNIGGNLKILLLNNGGGAIFGKFEGLKDSNARDNLVMAKHDTSAGGICIANHINHIEAFNAETLKVGLDKLINMKSDNPTLLEVFTDAENDMNVIKEYYTSI</sequence>
<proteinExistence type="inferred from homology"/>
<evidence type="ECO:0000256" key="4">
    <source>
        <dbReference type="ARBA" id="ARBA00023052"/>
    </source>
</evidence>
<dbReference type="SUPFAM" id="SSF52518">
    <property type="entry name" value="Thiamin diphosphate-binding fold (THDP-binding)"/>
    <property type="match status" value="2"/>
</dbReference>
<evidence type="ECO:0000313" key="8">
    <source>
        <dbReference type="EMBL" id="BCS86735.1"/>
    </source>
</evidence>
<comment type="pathway">
    <text evidence="6">Quinol/quinone metabolism; menaquinone biosynthesis.</text>
</comment>
<dbReference type="PANTHER" id="PTHR42916:SF1">
    <property type="entry name" value="PROTEIN PHYLLO, CHLOROPLASTIC"/>
    <property type="match status" value="1"/>
</dbReference>
<keyword evidence="4 6" id="KW-0786">Thiamine pyrophosphate</keyword>
<keyword evidence="3 6" id="KW-0460">Magnesium</keyword>
<comment type="function">
    <text evidence="6">Catalyzes the thiamine diphosphate-dependent decarboxylation of 2-oxoglutarate and the subsequent addition of the resulting succinic semialdehyde-thiamine pyrophosphate anion to isochorismate to yield 2-succinyl-5-enolpyruvyl-6-hydroxy-3-cyclohexene-1-carboxylate (SEPHCHC).</text>
</comment>
<comment type="cofactor">
    <cofactor evidence="6">
        <name>thiamine diphosphate</name>
        <dbReference type="ChEBI" id="CHEBI:58937"/>
    </cofactor>
    <text evidence="6">Binds 1 thiamine pyrophosphate per subunit.</text>
</comment>
<evidence type="ECO:0000256" key="2">
    <source>
        <dbReference type="ARBA" id="ARBA00022723"/>
    </source>
</evidence>
<comment type="similarity">
    <text evidence="6">Belongs to the TPP enzyme family. MenD subfamily.</text>
</comment>
<dbReference type="CDD" id="cd07037">
    <property type="entry name" value="TPP_PYR_MenD"/>
    <property type="match status" value="1"/>
</dbReference>
<comment type="cofactor">
    <cofactor evidence="6">
        <name>Mg(2+)</name>
        <dbReference type="ChEBI" id="CHEBI:18420"/>
    </cofactor>
    <cofactor evidence="6">
        <name>Mn(2+)</name>
        <dbReference type="ChEBI" id="CHEBI:29035"/>
    </cofactor>
</comment>
<organism evidence="8 9">
    <name type="scientific">Prevotella herbatica</name>
    <dbReference type="NCBI Taxonomy" id="2801997"/>
    <lineage>
        <taxon>Bacteria</taxon>
        <taxon>Pseudomonadati</taxon>
        <taxon>Bacteroidota</taxon>
        <taxon>Bacteroidia</taxon>
        <taxon>Bacteroidales</taxon>
        <taxon>Prevotellaceae</taxon>
        <taxon>Prevotella</taxon>
    </lineage>
</organism>
<keyword evidence="1 6" id="KW-0808">Transferase</keyword>
<dbReference type="Pfam" id="PF02776">
    <property type="entry name" value="TPP_enzyme_N"/>
    <property type="match status" value="1"/>
</dbReference>
<evidence type="ECO:0000256" key="3">
    <source>
        <dbReference type="ARBA" id="ARBA00022842"/>
    </source>
</evidence>
<dbReference type="InterPro" id="IPR012001">
    <property type="entry name" value="Thiamin_PyroP_enz_TPP-bd_dom"/>
</dbReference>
<keyword evidence="9" id="KW-1185">Reference proteome</keyword>
<evidence type="ECO:0000256" key="1">
    <source>
        <dbReference type="ARBA" id="ARBA00022679"/>
    </source>
</evidence>
<keyword evidence="2 6" id="KW-0479">Metal-binding</keyword>
<name>A0ABM7P1X4_9BACT</name>
<comment type="subunit">
    <text evidence="6">Homodimer.</text>
</comment>
<gene>
    <name evidence="6 8" type="primary">menD</name>
    <name evidence="8" type="ORF">prwr041_26280</name>
</gene>
<comment type="pathway">
    <text evidence="6">Quinol/quinone metabolism; 1,4-dihydroxy-2-naphthoate biosynthesis; 1,4-dihydroxy-2-naphthoate from chorismate: step 2/7.</text>
</comment>
<dbReference type="PIRSF" id="PIRSF004983">
    <property type="entry name" value="MenD"/>
    <property type="match status" value="1"/>
</dbReference>
<keyword evidence="6" id="KW-0474">Menaquinone biosynthesis</keyword>
<dbReference type="Gene3D" id="3.40.50.970">
    <property type="match status" value="2"/>
</dbReference>
<dbReference type="Proteomes" id="UP001319045">
    <property type="component" value="Chromosome"/>
</dbReference>
<comment type="catalytic activity">
    <reaction evidence="6">
        <text>isochorismate + 2-oxoglutarate + H(+) = 5-enolpyruvoyl-6-hydroxy-2-succinyl-cyclohex-3-ene-1-carboxylate + CO2</text>
        <dbReference type="Rhea" id="RHEA:25593"/>
        <dbReference type="ChEBI" id="CHEBI:15378"/>
        <dbReference type="ChEBI" id="CHEBI:16526"/>
        <dbReference type="ChEBI" id="CHEBI:16810"/>
        <dbReference type="ChEBI" id="CHEBI:29780"/>
        <dbReference type="ChEBI" id="CHEBI:58818"/>
        <dbReference type="EC" id="2.2.1.9"/>
    </reaction>
</comment>
<dbReference type="InterPro" id="IPR004433">
    <property type="entry name" value="MenaQ_synth_MenD"/>
</dbReference>
<evidence type="ECO:0000259" key="7">
    <source>
        <dbReference type="Pfam" id="PF02776"/>
    </source>
</evidence>
<dbReference type="PANTHER" id="PTHR42916">
    <property type="entry name" value="2-SUCCINYL-5-ENOLPYRUVYL-6-HYDROXY-3-CYCLOHEXENE-1-CARBOXYLATE SYNTHASE"/>
    <property type="match status" value="1"/>
</dbReference>
<protein>
    <recommendedName>
        <fullName evidence="6">2-succinyl-5-enolpyruvyl-6-hydroxy-3-cyclohexene-1-carboxylate synthase</fullName>
        <shortName evidence="6">SEPHCHC synthase</shortName>
        <ecNumber evidence="6">2.2.1.9</ecNumber>
    </recommendedName>
    <alternativeName>
        <fullName evidence="6">Menaquinone biosynthesis protein MenD</fullName>
    </alternativeName>
</protein>
<keyword evidence="5 6" id="KW-0464">Manganese</keyword>
<evidence type="ECO:0000256" key="5">
    <source>
        <dbReference type="ARBA" id="ARBA00023211"/>
    </source>
</evidence>
<feature type="domain" description="Thiamine pyrophosphate enzyme N-terminal TPP-binding" evidence="7">
    <location>
        <begin position="10"/>
        <end position="111"/>
    </location>
</feature>
<dbReference type="EC" id="2.2.1.9" evidence="6"/>
<evidence type="ECO:0000256" key="6">
    <source>
        <dbReference type="HAMAP-Rule" id="MF_01659"/>
    </source>
</evidence>
<reference evidence="8 9" key="1">
    <citation type="journal article" date="2022" name="Int. J. Syst. Evol. Microbiol.">
        <title>Prevotella herbatica sp. nov., a plant polysaccharide-decomposing anaerobic bacterium isolated from a methanogenic reactor.</title>
        <authorList>
            <person name="Uek A."/>
            <person name="Tonouchi A."/>
            <person name="Kaku N."/>
            <person name="Ueki K."/>
        </authorList>
    </citation>
    <scope>NUCLEOTIDE SEQUENCE [LARGE SCALE GENOMIC DNA]</scope>
    <source>
        <strain evidence="8 9">WR041</strain>
    </source>
</reference>
<dbReference type="NCBIfam" id="TIGR00173">
    <property type="entry name" value="menD"/>
    <property type="match status" value="1"/>
</dbReference>
<dbReference type="EMBL" id="AP024484">
    <property type="protein sequence ID" value="BCS86735.1"/>
    <property type="molecule type" value="Genomic_DNA"/>
</dbReference>
<dbReference type="HAMAP" id="MF_01659">
    <property type="entry name" value="MenD"/>
    <property type="match status" value="1"/>
</dbReference>
<accession>A0ABM7P1X4</accession>
<dbReference type="RefSeq" id="WP_207154293.1">
    <property type="nucleotide sequence ID" value="NZ_AP024484.1"/>
</dbReference>
<dbReference type="Gene3D" id="3.40.50.1220">
    <property type="entry name" value="TPP-binding domain"/>
    <property type="match status" value="1"/>
</dbReference>
<evidence type="ECO:0000313" key="9">
    <source>
        <dbReference type="Proteomes" id="UP001319045"/>
    </source>
</evidence>